<organism evidence="10 11">
    <name type="scientific">Dentiscutata erythropus</name>
    <dbReference type="NCBI Taxonomy" id="1348616"/>
    <lineage>
        <taxon>Eukaryota</taxon>
        <taxon>Fungi</taxon>
        <taxon>Fungi incertae sedis</taxon>
        <taxon>Mucoromycota</taxon>
        <taxon>Glomeromycotina</taxon>
        <taxon>Glomeromycetes</taxon>
        <taxon>Diversisporales</taxon>
        <taxon>Gigasporaceae</taxon>
        <taxon>Dentiscutata</taxon>
    </lineage>
</organism>
<sequence length="787" mass="90206">MTENQVIKIDEKWQSILGNELPLIESQHYIKLGTIISPPKLLANELDNNVAKVLPYIRQKVKMWGVDILNAENFKSLINCNEEDKNSYDDEEDEESSGSESGNEKKITKNRLSRFDCIATLFASAECTVAQDIFRTISQFSIAIPLLMPEVNNSDKYNVMFPLLMGPVIKWETSNGTIVENYLFKDPFKMIAAIRNGKNSKGKSTIINRLMKSNYMFTSRTEPRAKYVMSHMVSGSIEFIWLTEETCGESLWSEVFKDYYEKREYEEKRREVVLLANLHGDALDYPDQVEFLKQFSSCFLVYLMPGHNKDEIENLINPKKARYIYVDPKKSKGIKKKYIIKTEDLDDHETIIKMCININEVLELDDQINIIDIDELKMGKTLQFAGYTEFSESKGLNHIKFWQQTTELQELIRLFTGILSLKPINKRRQALAHLEREVPKLSMEESSKSRNKAILKRKELTSSSIKIDKEKEEKDKKIRKEIKELWEEVDNKSLGIEHFFCELGYIYKIFISDSDDKPKIISVNGSSKEKILKLPEYYAELLISGNTIELLDGDSININEAWLLAICNCIDKRFPKLRVFVISILGLQSSGKSTLLNALFACKFAVSVGRCTRGLFMRLLFLEKDLSDKLDVDAFILIDTEGLGAPEKMDETESEKKDRMLATFAMGISNLTIINVLGESMNELTEILQIAIVTMARLEKVGMSPDIIMVQHVPERNTLRLTEPEQMFRNALQKALKIVKEKDNEVGSQNLECLDIIDARIKNGKLLKLFAPFKNGATVYSPIETIS</sequence>
<dbReference type="GO" id="GO:0003924">
    <property type="term" value="F:GTPase activity"/>
    <property type="evidence" value="ECO:0007669"/>
    <property type="project" value="InterPro"/>
</dbReference>
<dbReference type="GO" id="GO:0005737">
    <property type="term" value="C:cytoplasm"/>
    <property type="evidence" value="ECO:0007669"/>
    <property type="project" value="UniProtKB-SubCell"/>
</dbReference>
<dbReference type="InterPro" id="IPR057365">
    <property type="entry name" value="URGCP"/>
</dbReference>
<evidence type="ECO:0000313" key="11">
    <source>
        <dbReference type="Proteomes" id="UP000789405"/>
    </source>
</evidence>
<dbReference type="PANTHER" id="PTHR22796:SF1">
    <property type="entry name" value="VWFA DOMAIN-CONTAINING PROTEIN"/>
    <property type="match status" value="1"/>
</dbReference>
<evidence type="ECO:0000256" key="2">
    <source>
        <dbReference type="ARBA" id="ARBA00004496"/>
    </source>
</evidence>
<reference evidence="10" key="1">
    <citation type="submission" date="2021-06" db="EMBL/GenBank/DDBJ databases">
        <authorList>
            <person name="Kallberg Y."/>
            <person name="Tangrot J."/>
            <person name="Rosling A."/>
        </authorList>
    </citation>
    <scope>NUCLEOTIDE SEQUENCE</scope>
    <source>
        <strain evidence="10">MA453B</strain>
    </source>
</reference>
<keyword evidence="4" id="KW-0963">Cytoplasm</keyword>
<comment type="subcellular location">
    <subcellularLocation>
        <location evidence="2">Cytoplasm</location>
    </subcellularLocation>
    <subcellularLocation>
        <location evidence="1">Nucleus</location>
    </subcellularLocation>
</comment>
<evidence type="ECO:0000256" key="1">
    <source>
        <dbReference type="ARBA" id="ARBA00004123"/>
    </source>
</evidence>
<dbReference type="EMBL" id="CAJVPY010005757">
    <property type="protein sequence ID" value="CAG8649746.1"/>
    <property type="molecule type" value="Genomic_DNA"/>
</dbReference>
<keyword evidence="7" id="KW-0539">Nucleus</keyword>
<dbReference type="SUPFAM" id="SSF52540">
    <property type="entry name" value="P-loop containing nucleoside triphosphate hydrolases"/>
    <property type="match status" value="1"/>
</dbReference>
<dbReference type="GO" id="GO:0005525">
    <property type="term" value="F:GTP binding"/>
    <property type="evidence" value="ECO:0007669"/>
    <property type="project" value="UniProtKB-KW"/>
</dbReference>
<evidence type="ECO:0000256" key="7">
    <source>
        <dbReference type="ARBA" id="ARBA00023242"/>
    </source>
</evidence>
<feature type="domain" description="VLIG-type G" evidence="9">
    <location>
        <begin position="576"/>
        <end position="787"/>
    </location>
</feature>
<dbReference type="Pfam" id="PF25683">
    <property type="entry name" value="URGCP_GTPase"/>
    <property type="match status" value="1"/>
</dbReference>
<dbReference type="OrthoDB" id="1597724at2759"/>
<comment type="caution">
    <text evidence="10">The sequence shown here is derived from an EMBL/GenBank/DDBJ whole genome shotgun (WGS) entry which is preliminary data.</text>
</comment>
<dbReference type="AlphaFoldDB" id="A0A9N9DRR6"/>
<dbReference type="Proteomes" id="UP000789405">
    <property type="component" value="Unassembled WGS sequence"/>
</dbReference>
<evidence type="ECO:0000256" key="8">
    <source>
        <dbReference type="SAM" id="MobiDB-lite"/>
    </source>
</evidence>
<accession>A0A9N9DRR6</accession>
<dbReference type="Pfam" id="PF25496">
    <property type="entry name" value="URGCP"/>
    <property type="match status" value="1"/>
</dbReference>
<keyword evidence="5" id="KW-0547">Nucleotide-binding</keyword>
<comment type="similarity">
    <text evidence="3">Belongs to the TRAFAC class dynamin-like GTPase superfamily. Very large inducible GTPase (VLIG) family.</text>
</comment>
<keyword evidence="11" id="KW-1185">Reference proteome</keyword>
<evidence type="ECO:0000256" key="4">
    <source>
        <dbReference type="ARBA" id="ARBA00022490"/>
    </source>
</evidence>
<protein>
    <submittedName>
        <fullName evidence="10">1038_t:CDS:1</fullName>
    </submittedName>
</protein>
<dbReference type="PROSITE" id="PS51717">
    <property type="entry name" value="G_VLIG"/>
    <property type="match status" value="1"/>
</dbReference>
<dbReference type="PANTHER" id="PTHR22796">
    <property type="entry name" value="URG4-RELATED"/>
    <property type="match status" value="1"/>
</dbReference>
<name>A0A9N9DRR6_9GLOM</name>
<dbReference type="GO" id="GO:0005634">
    <property type="term" value="C:nucleus"/>
    <property type="evidence" value="ECO:0007669"/>
    <property type="project" value="UniProtKB-SubCell"/>
</dbReference>
<gene>
    <name evidence="10" type="ORF">DERYTH_LOCUS10118</name>
</gene>
<dbReference type="InterPro" id="IPR030383">
    <property type="entry name" value="G_VLIG_dom"/>
</dbReference>
<evidence type="ECO:0000256" key="5">
    <source>
        <dbReference type="ARBA" id="ARBA00022741"/>
    </source>
</evidence>
<evidence type="ECO:0000256" key="3">
    <source>
        <dbReference type="ARBA" id="ARBA00006828"/>
    </source>
</evidence>
<evidence type="ECO:0000259" key="9">
    <source>
        <dbReference type="PROSITE" id="PS51717"/>
    </source>
</evidence>
<dbReference type="InterPro" id="IPR027417">
    <property type="entry name" value="P-loop_NTPase"/>
</dbReference>
<evidence type="ECO:0000256" key="6">
    <source>
        <dbReference type="ARBA" id="ARBA00023134"/>
    </source>
</evidence>
<keyword evidence="6" id="KW-0342">GTP-binding</keyword>
<proteinExistence type="inferred from homology"/>
<feature type="region of interest" description="Disordered" evidence="8">
    <location>
        <begin position="84"/>
        <end position="105"/>
    </location>
</feature>
<evidence type="ECO:0000313" key="10">
    <source>
        <dbReference type="EMBL" id="CAG8649746.1"/>
    </source>
</evidence>
<dbReference type="Gene3D" id="3.40.50.300">
    <property type="entry name" value="P-loop containing nucleotide triphosphate hydrolases"/>
    <property type="match status" value="1"/>
</dbReference>